<feature type="domain" description="Putative regulatory protein FmdB zinc ribbon" evidence="2">
    <location>
        <begin position="1"/>
        <end position="42"/>
    </location>
</feature>
<dbReference type="OrthoDB" id="9813321at2"/>
<dbReference type="InterPro" id="IPR013429">
    <property type="entry name" value="Regulatory_FmdB_Zinc_ribbon"/>
</dbReference>
<dbReference type="Pfam" id="PF09723">
    <property type="entry name" value="Zn_ribbon_8"/>
    <property type="match status" value="1"/>
</dbReference>
<feature type="region of interest" description="Disordered" evidence="1">
    <location>
        <begin position="70"/>
        <end position="90"/>
    </location>
</feature>
<dbReference type="SMART" id="SM00834">
    <property type="entry name" value="CxxC_CXXC_SSSS"/>
    <property type="match status" value="1"/>
</dbReference>
<organism evidence="3 4">
    <name type="scientific">Oleiharenicola lentus</name>
    <dbReference type="NCBI Taxonomy" id="2508720"/>
    <lineage>
        <taxon>Bacteria</taxon>
        <taxon>Pseudomonadati</taxon>
        <taxon>Verrucomicrobiota</taxon>
        <taxon>Opitutia</taxon>
        <taxon>Opitutales</taxon>
        <taxon>Opitutaceae</taxon>
        <taxon>Oleiharenicola</taxon>
    </lineage>
</organism>
<keyword evidence="4" id="KW-1185">Reference proteome</keyword>
<accession>A0A4Q1CAA4</accession>
<evidence type="ECO:0000313" key="3">
    <source>
        <dbReference type="EMBL" id="RXK55995.1"/>
    </source>
</evidence>
<proteinExistence type="predicted"/>
<dbReference type="RefSeq" id="WP_129047362.1">
    <property type="nucleotide sequence ID" value="NZ_SDHX01000001.1"/>
</dbReference>
<reference evidence="3 4" key="1">
    <citation type="submission" date="2019-01" db="EMBL/GenBank/DDBJ databases">
        <title>Lacunisphaera sp. strain TWA-58.</title>
        <authorList>
            <person name="Chen W.-M."/>
        </authorList>
    </citation>
    <scope>NUCLEOTIDE SEQUENCE [LARGE SCALE GENOMIC DNA]</scope>
    <source>
        <strain evidence="3 4">TWA-58</strain>
    </source>
</reference>
<dbReference type="AlphaFoldDB" id="A0A4Q1CAA4"/>
<evidence type="ECO:0000256" key="1">
    <source>
        <dbReference type="SAM" id="MobiDB-lite"/>
    </source>
</evidence>
<dbReference type="PANTHER" id="PTHR34404:SF2">
    <property type="entry name" value="CONSERVED SERINE RICH PROTEIN"/>
    <property type="match status" value="1"/>
</dbReference>
<sequence length="90" mass="9391">MPTYEYVCTKCGHELEAFQSMKDAPLAKCPACQKASLKRKIGGGAGLIFKGTGFYITDYKKPGAKNEAAAEKAAASKTSDSKPAATAAAK</sequence>
<dbReference type="NCBIfam" id="TIGR02605">
    <property type="entry name" value="CxxC_CxxC_SSSS"/>
    <property type="match status" value="1"/>
</dbReference>
<evidence type="ECO:0000313" key="4">
    <source>
        <dbReference type="Proteomes" id="UP000290218"/>
    </source>
</evidence>
<dbReference type="Proteomes" id="UP000290218">
    <property type="component" value="Unassembled WGS sequence"/>
</dbReference>
<evidence type="ECO:0000259" key="2">
    <source>
        <dbReference type="SMART" id="SM00834"/>
    </source>
</evidence>
<dbReference type="EMBL" id="SDHX01000001">
    <property type="protein sequence ID" value="RXK55995.1"/>
    <property type="molecule type" value="Genomic_DNA"/>
</dbReference>
<gene>
    <name evidence="3" type="ORF">ESB00_08990</name>
</gene>
<dbReference type="PANTHER" id="PTHR34404">
    <property type="entry name" value="REGULATORY PROTEIN, FMDB FAMILY"/>
    <property type="match status" value="1"/>
</dbReference>
<protein>
    <submittedName>
        <fullName evidence="3">Zinc ribbon domain-containing protein</fullName>
    </submittedName>
</protein>
<name>A0A4Q1CAA4_9BACT</name>
<comment type="caution">
    <text evidence="3">The sequence shown here is derived from an EMBL/GenBank/DDBJ whole genome shotgun (WGS) entry which is preliminary data.</text>
</comment>